<name>A0ABT3N2L9_9GAMM</name>
<dbReference type="Proteomes" id="UP001209854">
    <property type="component" value="Unassembled WGS sequence"/>
</dbReference>
<proteinExistence type="predicted"/>
<gene>
    <name evidence="2" type="ORF">NX722_25240</name>
</gene>
<protein>
    <submittedName>
        <fullName evidence="2">Uncharacterized protein</fullName>
    </submittedName>
</protein>
<dbReference type="RefSeq" id="WP_262565610.1">
    <property type="nucleotide sequence ID" value="NZ_JAPFCC010000001.1"/>
</dbReference>
<evidence type="ECO:0000313" key="2">
    <source>
        <dbReference type="EMBL" id="MCW7555872.1"/>
    </source>
</evidence>
<accession>A0ABT3N2L9</accession>
<comment type="caution">
    <text evidence="2">The sequence shown here is derived from an EMBL/GenBank/DDBJ whole genome shotgun (WGS) entry which is preliminary data.</text>
</comment>
<keyword evidence="1" id="KW-0472">Membrane</keyword>
<keyword evidence="1" id="KW-0812">Transmembrane</keyword>
<feature type="transmembrane region" description="Helical" evidence="1">
    <location>
        <begin position="61"/>
        <end position="79"/>
    </location>
</feature>
<reference evidence="2 3" key="1">
    <citation type="submission" date="2022-10" db="EMBL/GenBank/DDBJ databases">
        <title>High-quality genome sequences of two octocoral-associated bacteria, Endozoicomonas euniceicola EF212 and Endozoicomonas gorgoniicola PS125.</title>
        <authorList>
            <person name="Chiou Y.-J."/>
            <person name="Chen Y.-H."/>
        </authorList>
    </citation>
    <scope>NUCLEOTIDE SEQUENCE [LARGE SCALE GENOMIC DNA]</scope>
    <source>
        <strain evidence="2 3">PS125</strain>
    </source>
</reference>
<organism evidence="2 3">
    <name type="scientific">Endozoicomonas gorgoniicola</name>
    <dbReference type="NCBI Taxonomy" id="1234144"/>
    <lineage>
        <taxon>Bacteria</taxon>
        <taxon>Pseudomonadati</taxon>
        <taxon>Pseudomonadota</taxon>
        <taxon>Gammaproteobacteria</taxon>
        <taxon>Oceanospirillales</taxon>
        <taxon>Endozoicomonadaceae</taxon>
        <taxon>Endozoicomonas</taxon>
    </lineage>
</organism>
<keyword evidence="1" id="KW-1133">Transmembrane helix</keyword>
<evidence type="ECO:0000256" key="1">
    <source>
        <dbReference type="SAM" id="Phobius"/>
    </source>
</evidence>
<keyword evidence="3" id="KW-1185">Reference proteome</keyword>
<sequence length="150" mass="17451">MSQQQTFNETVEQVAGRDINNYQVRSEWQRYSYEELIQMYNQAGSDMKQSANRQQFNRPKLMSMAYGVVMLLIGGYVILNLDAFNTISTPLFIMAPSVPMIFLGKASADIHLAEKAKIEQLDQFRKRLHQEITIREAHFKLQMTNQQARE</sequence>
<dbReference type="EMBL" id="JAPFCC010000001">
    <property type="protein sequence ID" value="MCW7555872.1"/>
    <property type="molecule type" value="Genomic_DNA"/>
</dbReference>
<evidence type="ECO:0000313" key="3">
    <source>
        <dbReference type="Proteomes" id="UP001209854"/>
    </source>
</evidence>